<keyword evidence="5" id="KW-1185">Reference proteome</keyword>
<proteinExistence type="predicted"/>
<evidence type="ECO:0000313" key="5">
    <source>
        <dbReference type="Proteomes" id="UP001595799"/>
    </source>
</evidence>
<feature type="region of interest" description="Disordered" evidence="3">
    <location>
        <begin position="280"/>
        <end position="353"/>
    </location>
</feature>
<dbReference type="Proteomes" id="UP001595799">
    <property type="component" value="Unassembled WGS sequence"/>
</dbReference>
<evidence type="ECO:0000256" key="3">
    <source>
        <dbReference type="SAM" id="MobiDB-lite"/>
    </source>
</evidence>
<organism evidence="4 5">
    <name type="scientific">Fodinicurvata halophila</name>
    <dbReference type="NCBI Taxonomy" id="1419723"/>
    <lineage>
        <taxon>Bacteria</taxon>
        <taxon>Pseudomonadati</taxon>
        <taxon>Pseudomonadota</taxon>
        <taxon>Alphaproteobacteria</taxon>
        <taxon>Rhodospirillales</taxon>
        <taxon>Rhodovibrionaceae</taxon>
        <taxon>Fodinicurvata</taxon>
    </lineage>
</organism>
<dbReference type="RefSeq" id="WP_382421397.1">
    <property type="nucleotide sequence ID" value="NZ_JBHSCW010000003.1"/>
</dbReference>
<name>A0ABV8UKB0_9PROT</name>
<dbReference type="PANTHER" id="PTHR33542:SF3">
    <property type="entry name" value="SIROHYDROCHLORIN FERROCHELATASE, CHLOROPLASTIC"/>
    <property type="match status" value="1"/>
</dbReference>
<dbReference type="Pfam" id="PF01903">
    <property type="entry name" value="CbiX"/>
    <property type="match status" value="2"/>
</dbReference>
<keyword evidence="2" id="KW-0456">Lyase</keyword>
<dbReference type="InterPro" id="IPR050963">
    <property type="entry name" value="Sirohydro_Cobaltochel/CbiX"/>
</dbReference>
<dbReference type="CDD" id="cd03414">
    <property type="entry name" value="CbiX_SirB_C"/>
    <property type="match status" value="1"/>
</dbReference>
<dbReference type="PANTHER" id="PTHR33542">
    <property type="entry name" value="SIROHYDROCHLORIN FERROCHELATASE, CHLOROPLASTIC"/>
    <property type="match status" value="1"/>
</dbReference>
<accession>A0ABV8UKB0</accession>
<feature type="compositionally biased region" description="Basic and acidic residues" evidence="3">
    <location>
        <begin position="331"/>
        <end position="353"/>
    </location>
</feature>
<dbReference type="InterPro" id="IPR002762">
    <property type="entry name" value="CbiX-like"/>
</dbReference>
<feature type="compositionally biased region" description="Basic residues" evidence="3">
    <location>
        <begin position="298"/>
        <end position="330"/>
    </location>
</feature>
<evidence type="ECO:0000313" key="4">
    <source>
        <dbReference type="EMBL" id="MFC4351055.1"/>
    </source>
</evidence>
<comment type="caution">
    <text evidence="4">The sequence shown here is derived from an EMBL/GenBank/DDBJ whole genome shotgun (WGS) entry which is preliminary data.</text>
</comment>
<sequence>MAERLGLMVCGHGSRDEQAVAEFATLADHMRRRFPDWPVDYGYLEFARPVIRDGLDKLREQQVERILAVPGMLFAAGHAKNDIPSVLNTYQAQHPGLEINYGRELGIDLKMLHAAGDRIQEALDGADDSVSRHDTLLVVVGRGASDPDANSNVSKVTRMLWEGMGFGWAETCYSGVTFPLVEPGLEHAARLGFKRIIVFPYFLFTGVLVRRIYEHTDRVAARHPEIKFIKAPYLNDHPQVLNTMAARVEEILEGANNMNCQMCKYREQVLGFESEVGLPQESHHHHVEGIGSGEHSHNDHHHGDHHHHGHDHGHHHDHGHDHGHGHHHPYPHADHPLGPRTLKDNAGDGQKDR</sequence>
<keyword evidence="1" id="KW-0479">Metal-binding</keyword>
<evidence type="ECO:0000256" key="1">
    <source>
        <dbReference type="ARBA" id="ARBA00022723"/>
    </source>
</evidence>
<protein>
    <submittedName>
        <fullName evidence="4">Sirohydrochlorin chelatase</fullName>
    </submittedName>
</protein>
<dbReference type="Gene3D" id="3.40.50.1400">
    <property type="match status" value="2"/>
</dbReference>
<reference evidence="5" key="1">
    <citation type="journal article" date="2019" name="Int. J. Syst. Evol. Microbiol.">
        <title>The Global Catalogue of Microorganisms (GCM) 10K type strain sequencing project: providing services to taxonomists for standard genome sequencing and annotation.</title>
        <authorList>
            <consortium name="The Broad Institute Genomics Platform"/>
            <consortium name="The Broad Institute Genome Sequencing Center for Infectious Disease"/>
            <person name="Wu L."/>
            <person name="Ma J."/>
        </authorList>
    </citation>
    <scope>NUCLEOTIDE SEQUENCE [LARGE SCALE GENOMIC DNA]</scope>
    <source>
        <strain evidence="5">CECT 8472</strain>
    </source>
</reference>
<dbReference type="EMBL" id="JBHSCW010000003">
    <property type="protein sequence ID" value="MFC4351055.1"/>
    <property type="molecule type" value="Genomic_DNA"/>
</dbReference>
<dbReference type="CDD" id="cd03416">
    <property type="entry name" value="CbiX_SirB_N"/>
    <property type="match status" value="1"/>
</dbReference>
<evidence type="ECO:0000256" key="2">
    <source>
        <dbReference type="ARBA" id="ARBA00023239"/>
    </source>
</evidence>
<gene>
    <name evidence="4" type="ORF">ACFOW6_05810</name>
</gene>
<dbReference type="SUPFAM" id="SSF53800">
    <property type="entry name" value="Chelatase"/>
    <property type="match status" value="1"/>
</dbReference>